<evidence type="ECO:0000256" key="4">
    <source>
        <dbReference type="ARBA" id="ARBA00022960"/>
    </source>
</evidence>
<feature type="compositionally biased region" description="Low complexity" evidence="8">
    <location>
        <begin position="388"/>
        <end position="423"/>
    </location>
</feature>
<evidence type="ECO:0000256" key="3">
    <source>
        <dbReference type="ARBA" id="ARBA00022679"/>
    </source>
</evidence>
<dbReference type="Gene3D" id="1.10.101.10">
    <property type="entry name" value="PGBD-like superfamily/PGBD"/>
    <property type="match status" value="1"/>
</dbReference>
<dbReference type="InterPro" id="IPR050979">
    <property type="entry name" value="LD-transpeptidase"/>
</dbReference>
<dbReference type="CDD" id="cd16913">
    <property type="entry name" value="YkuD_like"/>
    <property type="match status" value="1"/>
</dbReference>
<dbReference type="Proteomes" id="UP000193017">
    <property type="component" value="Chromosome"/>
</dbReference>
<dbReference type="SUPFAM" id="SSF141523">
    <property type="entry name" value="L,D-transpeptidase catalytic domain-like"/>
    <property type="match status" value="1"/>
</dbReference>
<feature type="region of interest" description="Disordered" evidence="8">
    <location>
        <begin position="358"/>
        <end position="440"/>
    </location>
</feature>
<evidence type="ECO:0000256" key="2">
    <source>
        <dbReference type="ARBA" id="ARBA00005992"/>
    </source>
</evidence>
<keyword evidence="9" id="KW-0732">Signal</keyword>
<protein>
    <recommendedName>
        <fullName evidence="10">L,D-TPase catalytic domain-containing protein</fullName>
    </recommendedName>
</protein>
<gene>
    <name evidence="11" type="ORF">B0A89_06785</name>
</gene>
<comment type="pathway">
    <text evidence="1 7">Cell wall biogenesis; peptidoglycan biosynthesis.</text>
</comment>
<keyword evidence="3" id="KW-0808">Transferase</keyword>
<feature type="active site" description="Proton donor/acceptor" evidence="7">
    <location>
        <position position="299"/>
    </location>
</feature>
<dbReference type="STRING" id="1945662.B0A89_06785"/>
<dbReference type="EMBL" id="CP020612">
    <property type="protein sequence ID" value="ARJ69378.1"/>
    <property type="molecule type" value="Genomic_DNA"/>
</dbReference>
<dbReference type="GO" id="GO:0005576">
    <property type="term" value="C:extracellular region"/>
    <property type="evidence" value="ECO:0007669"/>
    <property type="project" value="TreeGrafter"/>
</dbReference>
<dbReference type="RefSeq" id="WP_085377496.1">
    <property type="nucleotide sequence ID" value="NZ_CP020612.1"/>
</dbReference>
<evidence type="ECO:0000256" key="8">
    <source>
        <dbReference type="SAM" id="MobiDB-lite"/>
    </source>
</evidence>
<dbReference type="GO" id="GO:0071972">
    <property type="term" value="F:peptidoglycan L,D-transpeptidase activity"/>
    <property type="evidence" value="ECO:0007669"/>
    <property type="project" value="TreeGrafter"/>
</dbReference>
<evidence type="ECO:0000313" key="11">
    <source>
        <dbReference type="EMBL" id="ARJ69378.1"/>
    </source>
</evidence>
<feature type="domain" description="L,D-TPase catalytic" evidence="10">
    <location>
        <begin position="206"/>
        <end position="339"/>
    </location>
</feature>
<evidence type="ECO:0000313" key="12">
    <source>
        <dbReference type="Proteomes" id="UP000193017"/>
    </source>
</evidence>
<keyword evidence="12" id="KW-1185">Reference proteome</keyword>
<evidence type="ECO:0000256" key="1">
    <source>
        <dbReference type="ARBA" id="ARBA00004752"/>
    </source>
</evidence>
<proteinExistence type="inferred from homology"/>
<dbReference type="PROSITE" id="PS52029">
    <property type="entry name" value="LD_TPASE"/>
    <property type="match status" value="1"/>
</dbReference>
<dbReference type="Pfam" id="PF01471">
    <property type="entry name" value="PG_binding_1"/>
    <property type="match status" value="1"/>
</dbReference>
<dbReference type="UniPathway" id="UPA00219"/>
<dbReference type="AlphaFoldDB" id="A0A1W6CWX3"/>
<feature type="chain" id="PRO_5011986545" description="L,D-TPase catalytic domain-containing protein" evidence="9">
    <location>
        <begin position="36"/>
        <end position="440"/>
    </location>
</feature>
<dbReference type="GO" id="GO:0018104">
    <property type="term" value="P:peptidoglycan-protein cross-linking"/>
    <property type="evidence" value="ECO:0007669"/>
    <property type="project" value="TreeGrafter"/>
</dbReference>
<dbReference type="PANTHER" id="PTHR30582">
    <property type="entry name" value="L,D-TRANSPEPTIDASE"/>
    <property type="match status" value="1"/>
</dbReference>
<keyword evidence="4 7" id="KW-0133">Cell shape</keyword>
<feature type="signal peptide" evidence="9">
    <location>
        <begin position="1"/>
        <end position="35"/>
    </location>
</feature>
<dbReference type="InterPro" id="IPR036365">
    <property type="entry name" value="PGBD-like_sf"/>
</dbReference>
<keyword evidence="6 7" id="KW-0961">Cell wall biogenesis/degradation</keyword>
<dbReference type="InterPro" id="IPR005490">
    <property type="entry name" value="LD_TPept_cat_dom"/>
</dbReference>
<organism evidence="11 12">
    <name type="scientific">Paracoccus contaminans</name>
    <dbReference type="NCBI Taxonomy" id="1945662"/>
    <lineage>
        <taxon>Bacteria</taxon>
        <taxon>Pseudomonadati</taxon>
        <taxon>Pseudomonadota</taxon>
        <taxon>Alphaproteobacteria</taxon>
        <taxon>Rhodobacterales</taxon>
        <taxon>Paracoccaceae</taxon>
        <taxon>Paracoccus</taxon>
    </lineage>
</organism>
<dbReference type="Gene3D" id="2.40.440.10">
    <property type="entry name" value="L,D-transpeptidase catalytic domain-like"/>
    <property type="match status" value="1"/>
</dbReference>
<sequence>MPRPAPPSLSPVRLLRSRPAALALCAVLAAAPAGAQDKRADIAPADIEAAQFSGTGELPPGQSALTAKVQILLDRSAVSPGVVDGFRGGMSESAIRAFERMHGLPQDGHLDPQVWALLQQFANAPLTATYTVTADDARGLVDSIPTDYAEKAAMSSMGYTSIAEKLAERFHMDEKFLLQLNKGTRIVPGATINVTVPAKPIKAQVARIVVDKASGRVAAYDGAGTMVADYPATVGSAATPSPHGSHLVEAVALDPTYTYNPRINFKQGENDKVLTIPPGPNAPVGNVWIDLSEPTYGIHGTPTPSKLFVNESHGCVRLTNWDARELAGMVRPGVTIVDFLAPGVAIADVTRPVPPAALPDAVTPAVPAGPRPAPRRLPAGMPVPVPAAPADAARQAGAAQPAAGNPASGMAVPALPAQAAAPALAPPQPAASLPPPAAAK</sequence>
<dbReference type="KEGG" id="pcon:B0A89_06785"/>
<accession>A0A1W6CWX3</accession>
<evidence type="ECO:0000256" key="7">
    <source>
        <dbReference type="PROSITE-ProRule" id="PRU01373"/>
    </source>
</evidence>
<dbReference type="GO" id="GO:0071555">
    <property type="term" value="P:cell wall organization"/>
    <property type="evidence" value="ECO:0007669"/>
    <property type="project" value="UniProtKB-UniRule"/>
</dbReference>
<dbReference type="InterPro" id="IPR038063">
    <property type="entry name" value="Transpep_catalytic_dom"/>
</dbReference>
<dbReference type="GO" id="GO:0008360">
    <property type="term" value="P:regulation of cell shape"/>
    <property type="evidence" value="ECO:0007669"/>
    <property type="project" value="UniProtKB-UniRule"/>
</dbReference>
<feature type="compositionally biased region" description="Pro residues" evidence="8">
    <location>
        <begin position="424"/>
        <end position="440"/>
    </location>
</feature>
<feature type="active site" description="Nucleophile" evidence="7">
    <location>
        <position position="315"/>
    </location>
</feature>
<dbReference type="PANTHER" id="PTHR30582:SF30">
    <property type="entry name" value="BLR4375 PROTEIN"/>
    <property type="match status" value="1"/>
</dbReference>
<evidence type="ECO:0000259" key="10">
    <source>
        <dbReference type="PROSITE" id="PS52029"/>
    </source>
</evidence>
<evidence type="ECO:0000256" key="6">
    <source>
        <dbReference type="ARBA" id="ARBA00023316"/>
    </source>
</evidence>
<dbReference type="InterPro" id="IPR036366">
    <property type="entry name" value="PGBDSf"/>
</dbReference>
<dbReference type="Pfam" id="PF03734">
    <property type="entry name" value="YkuD"/>
    <property type="match status" value="1"/>
</dbReference>
<reference evidence="11 12" key="1">
    <citation type="submission" date="2017-03" db="EMBL/GenBank/DDBJ databases">
        <title>Genome sequence of Paracoccus contaminans isolated from a water microcosm.</title>
        <authorList>
            <person name="Aurass P."/>
            <person name="Karste S."/>
            <person name="Trost E."/>
            <person name="Glaeser S.P."/>
            <person name="Kaempfer P."/>
            <person name="Flieger A."/>
        </authorList>
    </citation>
    <scope>NUCLEOTIDE SEQUENCE [LARGE SCALE GENOMIC DNA]</scope>
    <source>
        <strain evidence="12">RKI 16-01929T\LMG 29738T\CCM 8701T\CIP 111112T</strain>
    </source>
</reference>
<keyword evidence="5 7" id="KW-0573">Peptidoglycan synthesis</keyword>
<dbReference type="OrthoDB" id="9787225at2"/>
<evidence type="ECO:0000256" key="5">
    <source>
        <dbReference type="ARBA" id="ARBA00022984"/>
    </source>
</evidence>
<evidence type="ECO:0000256" key="9">
    <source>
        <dbReference type="SAM" id="SignalP"/>
    </source>
</evidence>
<name>A0A1W6CWX3_9RHOB</name>
<dbReference type="InterPro" id="IPR002477">
    <property type="entry name" value="Peptidoglycan-bd-like"/>
</dbReference>
<comment type="similarity">
    <text evidence="2">Belongs to the YkuD family.</text>
</comment>
<dbReference type="GO" id="GO:0016740">
    <property type="term" value="F:transferase activity"/>
    <property type="evidence" value="ECO:0007669"/>
    <property type="project" value="UniProtKB-KW"/>
</dbReference>
<dbReference type="SUPFAM" id="SSF47090">
    <property type="entry name" value="PGBD-like"/>
    <property type="match status" value="1"/>
</dbReference>